<comment type="catalytic activity">
    <reaction evidence="5">
        <text>D-beta-lysine + L-lysyl-[protein] + ATP = N(6)-((3R)-3,6-diaminohexanoyl)-L-lysyl-[protein] + AMP + diphosphate + H(+)</text>
        <dbReference type="Rhea" id="RHEA:83435"/>
        <dbReference type="Rhea" id="RHEA-COMP:9752"/>
        <dbReference type="Rhea" id="RHEA-COMP:20131"/>
        <dbReference type="ChEBI" id="CHEBI:15378"/>
        <dbReference type="ChEBI" id="CHEBI:29969"/>
        <dbReference type="ChEBI" id="CHEBI:30616"/>
        <dbReference type="ChEBI" id="CHEBI:33019"/>
        <dbReference type="ChEBI" id="CHEBI:84138"/>
        <dbReference type="ChEBI" id="CHEBI:156053"/>
        <dbReference type="ChEBI" id="CHEBI:456215"/>
    </reaction>
    <physiologicalReaction direction="left-to-right" evidence="5">
        <dbReference type="Rhea" id="RHEA:83436"/>
    </physiologicalReaction>
</comment>
<dbReference type="InterPro" id="IPR045864">
    <property type="entry name" value="aa-tRNA-synth_II/BPL/LPL"/>
</dbReference>
<dbReference type="eggNOG" id="COG2269">
    <property type="taxonomic scope" value="Bacteria"/>
</dbReference>
<dbReference type="PANTHER" id="PTHR42918">
    <property type="entry name" value="LYSYL-TRNA SYNTHETASE"/>
    <property type="match status" value="1"/>
</dbReference>
<reference evidence="7 8" key="1">
    <citation type="journal article" date="2014" name="BMC Genomics">
        <title>The genome of the intracellular bacterium of the coastal bivalve, Solemya velum: a blueprint for thriving in and out of symbiosis.</title>
        <authorList>
            <person name="Dmytrenko O."/>
            <person name="Russell S.L."/>
            <person name="Loo W.T."/>
            <person name="Fontanez K.M."/>
            <person name="Liao L."/>
            <person name="Roeselers G."/>
            <person name="Sharma R."/>
            <person name="Stewart F.J."/>
            <person name="Newton I.L."/>
            <person name="Woyke T."/>
            <person name="Wu D."/>
            <person name="Lang J.M."/>
            <person name="Eisen J.A."/>
            <person name="Cavanaugh C.M."/>
        </authorList>
    </citation>
    <scope>NUCLEOTIDE SEQUENCE [LARGE SCALE GENOMIC DNA]</scope>
    <source>
        <strain evidence="7 8">WH</strain>
    </source>
</reference>
<dbReference type="InterPro" id="IPR004364">
    <property type="entry name" value="Aa-tRNA-synt_II"/>
</dbReference>
<dbReference type="FunFam" id="3.30.930.10:FF:000017">
    <property type="entry name" value="Elongation factor P--(R)-beta-lysine ligase"/>
    <property type="match status" value="1"/>
</dbReference>
<dbReference type="GO" id="GO:0000049">
    <property type="term" value="F:tRNA binding"/>
    <property type="evidence" value="ECO:0007669"/>
    <property type="project" value="TreeGrafter"/>
</dbReference>
<comment type="caution">
    <text evidence="7">The sequence shown here is derived from an EMBL/GenBank/DDBJ whole genome shotgun (WGS) entry which is preliminary data.</text>
</comment>
<keyword evidence="3" id="KW-0547">Nucleotide-binding</keyword>
<keyword evidence="7" id="KW-0030">Aminoacyl-tRNA synthetase</keyword>
<accession>A0A0B0H855</accession>
<comment type="subunit">
    <text evidence="1">Homodimer.</text>
</comment>
<dbReference type="InterPro" id="IPR004525">
    <property type="entry name" value="EpmA"/>
</dbReference>
<feature type="domain" description="Aminoacyl-transfer RNA synthetases class-II family profile" evidence="6">
    <location>
        <begin position="18"/>
        <end position="311"/>
    </location>
</feature>
<gene>
    <name evidence="7" type="ORF">JV46_03390</name>
</gene>
<evidence type="ECO:0000256" key="4">
    <source>
        <dbReference type="ARBA" id="ARBA00022840"/>
    </source>
</evidence>
<dbReference type="Proteomes" id="UP000030856">
    <property type="component" value="Unassembled WGS sequence"/>
</dbReference>
<dbReference type="Gene3D" id="3.30.930.10">
    <property type="entry name" value="Bira Bifunctional Protein, Domain 2"/>
    <property type="match status" value="1"/>
</dbReference>
<keyword evidence="2 7" id="KW-0436">Ligase</keyword>
<evidence type="ECO:0000313" key="7">
    <source>
        <dbReference type="EMBL" id="KHF24817.1"/>
    </source>
</evidence>
<dbReference type="GO" id="GO:0006430">
    <property type="term" value="P:lysyl-tRNA aminoacylation"/>
    <property type="evidence" value="ECO:0007669"/>
    <property type="project" value="InterPro"/>
</dbReference>
<dbReference type="PRINTS" id="PR00982">
    <property type="entry name" value="TRNASYNTHLYS"/>
</dbReference>
<dbReference type="SUPFAM" id="SSF55681">
    <property type="entry name" value="Class II aaRS and biotin synthetases"/>
    <property type="match status" value="1"/>
</dbReference>
<dbReference type="PANTHER" id="PTHR42918:SF6">
    <property type="entry name" value="ELONGATION FACTOR P--(R)-BETA-LYSINE LIGASE"/>
    <property type="match status" value="1"/>
</dbReference>
<dbReference type="STRING" id="2340.JV46_03390"/>
<dbReference type="PROSITE" id="PS50862">
    <property type="entry name" value="AA_TRNA_LIGASE_II"/>
    <property type="match status" value="1"/>
</dbReference>
<dbReference type="Pfam" id="PF00152">
    <property type="entry name" value="tRNA-synt_2"/>
    <property type="match status" value="1"/>
</dbReference>
<dbReference type="EC" id="6.1.1.6" evidence="7"/>
<evidence type="ECO:0000256" key="1">
    <source>
        <dbReference type="ARBA" id="ARBA00011738"/>
    </source>
</evidence>
<evidence type="ECO:0000256" key="5">
    <source>
        <dbReference type="ARBA" id="ARBA00052794"/>
    </source>
</evidence>
<dbReference type="GO" id="GO:0004824">
    <property type="term" value="F:lysine-tRNA ligase activity"/>
    <property type="evidence" value="ECO:0007669"/>
    <property type="project" value="UniProtKB-EC"/>
</dbReference>
<dbReference type="InterPro" id="IPR018149">
    <property type="entry name" value="Lys-tRNA-synth_II_C"/>
</dbReference>
<evidence type="ECO:0000313" key="8">
    <source>
        <dbReference type="Proteomes" id="UP000030856"/>
    </source>
</evidence>
<dbReference type="InterPro" id="IPR006195">
    <property type="entry name" value="aa-tRNA-synth_II"/>
</dbReference>
<keyword evidence="4" id="KW-0067">ATP-binding</keyword>
<dbReference type="NCBIfam" id="TIGR00462">
    <property type="entry name" value="genX"/>
    <property type="match status" value="1"/>
</dbReference>
<keyword evidence="8" id="KW-1185">Reference proteome</keyword>
<evidence type="ECO:0000256" key="2">
    <source>
        <dbReference type="ARBA" id="ARBA00022598"/>
    </source>
</evidence>
<dbReference type="AlphaFoldDB" id="A0A0B0H855"/>
<proteinExistence type="predicted"/>
<dbReference type="NCBIfam" id="NF006828">
    <property type="entry name" value="PRK09350.1"/>
    <property type="match status" value="1"/>
</dbReference>
<evidence type="ECO:0000256" key="3">
    <source>
        <dbReference type="ARBA" id="ARBA00022741"/>
    </source>
</evidence>
<evidence type="ECO:0000259" key="6">
    <source>
        <dbReference type="PROSITE" id="PS50862"/>
    </source>
</evidence>
<sequence length="312" mass="35618">MSWQPAASQQMLRKRAGLLARVRDYFRREEVLEVETPIMSRYGNPDPAINSFRTDSDQHPEQYLHTSPEFPMKRLLASRSGSIYQICKVFREEETGRYHNPEFTMLEWYRIGFDHYQLMDDVEAMIIELLPNLMAFERHTFQTLFKNHVGLDPLEATLEELSAKAESLGVVLPEQVERDWLLDVLFDLSVGDWLKQSGGVFVYNYPASMASLAQISPQDSRVAERFELYIDGIELANGFHELQDAAEQKTRFEKDLASREAQGMDQPPIDQDFLDALAVGLPDCSGVALGLDRLLMLQTGAEHIKEVIAFPG</sequence>
<dbReference type="PATRIC" id="fig|2340.3.peg.1453"/>
<dbReference type="RefSeq" id="WP_043117038.1">
    <property type="nucleotide sequence ID" value="NZ_JRAA01000002.1"/>
</dbReference>
<protein>
    <submittedName>
        <fullName evidence="7">Lysyl-tRNA synthetase</fullName>
        <ecNumber evidence="7">6.1.1.6</ecNumber>
    </submittedName>
</protein>
<name>A0A0B0H855_SOVGS</name>
<dbReference type="EMBL" id="JRAA01000002">
    <property type="protein sequence ID" value="KHF24817.1"/>
    <property type="molecule type" value="Genomic_DNA"/>
</dbReference>
<dbReference type="GO" id="GO:0005524">
    <property type="term" value="F:ATP binding"/>
    <property type="evidence" value="ECO:0007669"/>
    <property type="project" value="UniProtKB-KW"/>
</dbReference>
<organism evidence="7 8">
    <name type="scientific">Solemya velum gill symbiont</name>
    <dbReference type="NCBI Taxonomy" id="2340"/>
    <lineage>
        <taxon>Bacteria</taxon>
        <taxon>Pseudomonadati</taxon>
        <taxon>Pseudomonadota</taxon>
        <taxon>Gammaproteobacteria</taxon>
        <taxon>sulfur-oxidizing symbionts</taxon>
    </lineage>
</organism>
<dbReference type="GO" id="GO:0005829">
    <property type="term" value="C:cytosol"/>
    <property type="evidence" value="ECO:0007669"/>
    <property type="project" value="TreeGrafter"/>
</dbReference>